<evidence type="ECO:0000256" key="2">
    <source>
        <dbReference type="ARBA" id="ARBA00005998"/>
    </source>
</evidence>
<organism evidence="15 16">
    <name type="scientific">Opisthorchis viverrini</name>
    <name type="common">Southeast Asian liver fluke</name>
    <dbReference type="NCBI Taxonomy" id="6198"/>
    <lineage>
        <taxon>Eukaryota</taxon>
        <taxon>Metazoa</taxon>
        <taxon>Spiralia</taxon>
        <taxon>Lophotrochozoa</taxon>
        <taxon>Platyhelminthes</taxon>
        <taxon>Trematoda</taxon>
        <taxon>Digenea</taxon>
        <taxon>Opisthorchiida</taxon>
        <taxon>Opisthorchiata</taxon>
        <taxon>Opisthorchiidae</taxon>
        <taxon>Opisthorchis</taxon>
    </lineage>
</organism>
<protein>
    <recommendedName>
        <fullName evidence="3">Sex-determining region Y protein</fullName>
    </recommendedName>
    <alternativeName>
        <fullName evidence="10">Testis-determining factor</fullName>
    </alternativeName>
</protein>
<evidence type="ECO:0000256" key="3">
    <source>
        <dbReference type="ARBA" id="ARBA00019052"/>
    </source>
</evidence>
<dbReference type="CTD" id="20316031"/>
<evidence type="ECO:0000256" key="11">
    <source>
        <dbReference type="ARBA" id="ARBA00045821"/>
    </source>
</evidence>
<comment type="function">
    <text evidence="11">Transcriptional regulator that controls a genetic switch in male development. It is necessary and sufficient for initiating male sex determination by directing the development of supporting cell precursors (pre-Sertoli cells) as Sertoli rather than granulosa cells. Involved in different aspects of gene regulation including promoter activation or repression. Binds to the DNA consensus sequence 5'-[AT]AACAA[AT]-3'. SRY HMG box recognizes DNA by partial intercalation in the minor groove and promotes DNA bending. Also involved in pre-mRNA splicing. In male adult brain involved in the maintenance of motor functions of dopaminergic neurons.</text>
</comment>
<evidence type="ECO:0000256" key="5">
    <source>
        <dbReference type="ARBA" id="ARBA00022860"/>
    </source>
</evidence>
<comment type="similarity">
    <text evidence="2">Belongs to the SRY family.</text>
</comment>
<dbReference type="GO" id="GO:0001228">
    <property type="term" value="F:DNA-binding transcription activator activity, RNA polymerase II-specific"/>
    <property type="evidence" value="ECO:0007669"/>
    <property type="project" value="TreeGrafter"/>
</dbReference>
<feature type="domain" description="HMG box" evidence="14">
    <location>
        <begin position="163"/>
        <end position="231"/>
    </location>
</feature>
<evidence type="ECO:0000256" key="6">
    <source>
        <dbReference type="ARBA" id="ARBA00022928"/>
    </source>
</evidence>
<name>A0A075AIR0_OPIVI</name>
<feature type="region of interest" description="Disordered" evidence="13">
    <location>
        <begin position="425"/>
        <end position="451"/>
    </location>
</feature>
<evidence type="ECO:0000313" key="15">
    <source>
        <dbReference type="EMBL" id="KER32069.1"/>
    </source>
</evidence>
<evidence type="ECO:0000256" key="10">
    <source>
        <dbReference type="ARBA" id="ARBA00032498"/>
    </source>
</evidence>
<dbReference type="PROSITE" id="PS50118">
    <property type="entry name" value="HMG_BOX_2"/>
    <property type="match status" value="1"/>
</dbReference>
<accession>A0A075AIR0</accession>
<dbReference type="AlphaFoldDB" id="A0A075AIR0"/>
<keyword evidence="12" id="KW-0539">Nucleus</keyword>
<dbReference type="RefSeq" id="XP_009164217.1">
    <property type="nucleotide sequence ID" value="XM_009165953.1"/>
</dbReference>
<dbReference type="InterPro" id="IPR050140">
    <property type="entry name" value="SRY-related_HMG-box_TF-like"/>
</dbReference>
<evidence type="ECO:0000256" key="1">
    <source>
        <dbReference type="ARBA" id="ARBA00004324"/>
    </source>
</evidence>
<feature type="DNA-binding region" description="HMG box" evidence="12">
    <location>
        <begin position="163"/>
        <end position="231"/>
    </location>
</feature>
<keyword evidence="5" id="KW-0112">Calmodulin-binding</keyword>
<evidence type="ECO:0000313" key="16">
    <source>
        <dbReference type="Proteomes" id="UP000054324"/>
    </source>
</evidence>
<dbReference type="SUPFAM" id="SSF47095">
    <property type="entry name" value="HMG-box"/>
    <property type="match status" value="1"/>
</dbReference>
<dbReference type="GO" id="GO:0007548">
    <property type="term" value="P:sex differentiation"/>
    <property type="evidence" value="ECO:0007669"/>
    <property type="project" value="UniProtKB-KW"/>
</dbReference>
<dbReference type="Gene3D" id="1.10.30.10">
    <property type="entry name" value="High mobility group box domain"/>
    <property type="match status" value="1"/>
</dbReference>
<keyword evidence="6" id="KW-0726">Sexual differentiation</keyword>
<keyword evidence="8" id="KW-0010">Activator</keyword>
<evidence type="ECO:0000256" key="13">
    <source>
        <dbReference type="SAM" id="MobiDB-lite"/>
    </source>
</evidence>
<evidence type="ECO:0000256" key="4">
    <source>
        <dbReference type="ARBA" id="ARBA00022782"/>
    </source>
</evidence>
<dbReference type="GO" id="GO:0016607">
    <property type="term" value="C:nuclear speck"/>
    <property type="evidence" value="ECO:0007669"/>
    <property type="project" value="UniProtKB-SubCell"/>
</dbReference>
<sequence>MKNTVALLRATDLNMFQATDGNAKYKSERVHSAPVIPSRKKENGPCSGLSLDVLKTECLEENSDVICLDDCSTHDITKNCEDEWETASESSHIDESGTVDEFLDLKPCKQCSVAFEHSLDIWMDHLVDKHPIPKWWPSARAIKYDHPYTAVVGSNKKRRTHVVPRPLNSFMIFAQYIRRVTLRWFPEAHNVHISQRVGFLWRHMPAEIREEYAKEAVRLQSLHSFEFPDYKYRPKKRIRGDRFQQLTDETVDVRCASNEREKTQSDRNSPSNFHVCPDVGFSQNKLPVTVTSSLTKEIPQNISDRKDEASSIKSFVNDSSKELVLRDFEAESWEVTAVERGNNTILKDGPLEEMESRFVSAVPGLSSWTNVRMQTHEGHLSAPPEFTIQALLTDPLEVITQPIHLVPIPPLTYISWRESERLENSRKLSGGAASSGLTPSLSSMSPDSIDPEVKLAEPQSVSLISANPSIDQRIELWPEGSETTEPKWDFYSDGLQHYSDIIAFNVPSQKGDGHPNPSVDYVQTSSFEFMSKACSRTTVPGEHEPTEVEFIDPPTILNISESLPNVWRRTSDTSVIDIKTFFDENVVGDSEKYLPSIESWTFAPLPNR</sequence>
<dbReference type="GeneID" id="20316031"/>
<evidence type="ECO:0000259" key="14">
    <source>
        <dbReference type="PROSITE" id="PS50118"/>
    </source>
</evidence>
<dbReference type="Pfam" id="PF00505">
    <property type="entry name" value="HMG_box"/>
    <property type="match status" value="1"/>
</dbReference>
<dbReference type="STRING" id="6198.A0A075AIR0"/>
<keyword evidence="4" id="KW-0221">Differentiation</keyword>
<dbReference type="PANTHER" id="PTHR10270:SF161">
    <property type="entry name" value="SEX-DETERMINING REGION Y PROTEIN"/>
    <property type="match status" value="1"/>
</dbReference>
<dbReference type="InterPro" id="IPR036910">
    <property type="entry name" value="HMG_box_dom_sf"/>
</dbReference>
<dbReference type="GO" id="GO:0005516">
    <property type="term" value="F:calmodulin binding"/>
    <property type="evidence" value="ECO:0007669"/>
    <property type="project" value="UniProtKB-KW"/>
</dbReference>
<dbReference type="GO" id="GO:0000978">
    <property type="term" value="F:RNA polymerase II cis-regulatory region sequence-specific DNA binding"/>
    <property type="evidence" value="ECO:0007669"/>
    <property type="project" value="TreeGrafter"/>
</dbReference>
<keyword evidence="7 12" id="KW-0238">DNA-binding</keyword>
<reference evidence="15 16" key="1">
    <citation type="submission" date="2013-11" db="EMBL/GenBank/DDBJ databases">
        <title>Opisthorchis viverrini - life in the bile duct.</title>
        <authorList>
            <person name="Young N.D."/>
            <person name="Nagarajan N."/>
            <person name="Lin S.J."/>
            <person name="Korhonen P.K."/>
            <person name="Jex A.R."/>
            <person name="Hall R.S."/>
            <person name="Safavi-Hemami H."/>
            <person name="Kaewkong W."/>
            <person name="Bertrand D."/>
            <person name="Gao S."/>
            <person name="Seet Q."/>
            <person name="Wongkham S."/>
            <person name="Teh B.T."/>
            <person name="Wongkham C."/>
            <person name="Intapan P.M."/>
            <person name="Maleewong W."/>
            <person name="Yang X."/>
            <person name="Hu M."/>
            <person name="Wang Z."/>
            <person name="Hofmann A."/>
            <person name="Sternberg P.W."/>
            <person name="Tan P."/>
            <person name="Wang J."/>
            <person name="Gasser R.B."/>
        </authorList>
    </citation>
    <scope>NUCLEOTIDE SEQUENCE [LARGE SCALE GENOMIC DNA]</scope>
</reference>
<dbReference type="PANTHER" id="PTHR10270">
    <property type="entry name" value="SOX TRANSCRIPTION FACTOR"/>
    <property type="match status" value="1"/>
</dbReference>
<dbReference type="Proteomes" id="UP000054324">
    <property type="component" value="Unassembled WGS sequence"/>
</dbReference>
<dbReference type="GO" id="GO:0030154">
    <property type="term" value="P:cell differentiation"/>
    <property type="evidence" value="ECO:0007669"/>
    <property type="project" value="UniProtKB-KW"/>
</dbReference>
<gene>
    <name evidence="15" type="ORF">T265_01843</name>
</gene>
<evidence type="ECO:0000256" key="9">
    <source>
        <dbReference type="ARBA" id="ARBA00023163"/>
    </source>
</evidence>
<dbReference type="EMBL" id="KL596638">
    <property type="protein sequence ID" value="KER32069.1"/>
    <property type="molecule type" value="Genomic_DNA"/>
</dbReference>
<keyword evidence="9" id="KW-0804">Transcription</keyword>
<keyword evidence="16" id="KW-1185">Reference proteome</keyword>
<evidence type="ECO:0000256" key="8">
    <source>
        <dbReference type="ARBA" id="ARBA00023159"/>
    </source>
</evidence>
<evidence type="ECO:0000256" key="12">
    <source>
        <dbReference type="PROSITE-ProRule" id="PRU00267"/>
    </source>
</evidence>
<dbReference type="KEGG" id="ovi:T265_01843"/>
<feature type="compositionally biased region" description="Low complexity" evidence="13">
    <location>
        <begin position="428"/>
        <end position="446"/>
    </location>
</feature>
<dbReference type="InterPro" id="IPR009071">
    <property type="entry name" value="HMG_box_dom"/>
</dbReference>
<proteinExistence type="inferred from homology"/>
<dbReference type="SMART" id="SM00398">
    <property type="entry name" value="HMG"/>
    <property type="match status" value="1"/>
</dbReference>
<dbReference type="OrthoDB" id="6247875at2759"/>
<evidence type="ECO:0000256" key="7">
    <source>
        <dbReference type="ARBA" id="ARBA00023125"/>
    </source>
</evidence>
<comment type="subcellular location">
    <subcellularLocation>
        <location evidence="1">Nucleus speckle</location>
    </subcellularLocation>
</comment>